<dbReference type="AlphaFoldDB" id="A0A834VYR3"/>
<organism evidence="1 2">
    <name type="scientific">Senna tora</name>
    <dbReference type="NCBI Taxonomy" id="362788"/>
    <lineage>
        <taxon>Eukaryota</taxon>
        <taxon>Viridiplantae</taxon>
        <taxon>Streptophyta</taxon>
        <taxon>Embryophyta</taxon>
        <taxon>Tracheophyta</taxon>
        <taxon>Spermatophyta</taxon>
        <taxon>Magnoliopsida</taxon>
        <taxon>eudicotyledons</taxon>
        <taxon>Gunneridae</taxon>
        <taxon>Pentapetalae</taxon>
        <taxon>rosids</taxon>
        <taxon>fabids</taxon>
        <taxon>Fabales</taxon>
        <taxon>Fabaceae</taxon>
        <taxon>Caesalpinioideae</taxon>
        <taxon>Cassia clade</taxon>
        <taxon>Senna</taxon>
    </lineage>
</organism>
<name>A0A834VYR3_9FABA</name>
<gene>
    <name evidence="1" type="ORF">G2W53_042154</name>
</gene>
<dbReference type="Proteomes" id="UP000634136">
    <property type="component" value="Unassembled WGS sequence"/>
</dbReference>
<accession>A0A834VYR3</accession>
<protein>
    <submittedName>
        <fullName evidence="1">Uncharacterized protein</fullName>
    </submittedName>
</protein>
<reference evidence="1" key="1">
    <citation type="submission" date="2020-09" db="EMBL/GenBank/DDBJ databases">
        <title>Genome-Enabled Discovery of Anthraquinone Biosynthesis in Senna tora.</title>
        <authorList>
            <person name="Kang S.-H."/>
            <person name="Pandey R.P."/>
            <person name="Lee C.-M."/>
            <person name="Sim J.-S."/>
            <person name="Jeong J.-T."/>
            <person name="Choi B.-S."/>
            <person name="Jung M."/>
            <person name="Ginzburg D."/>
            <person name="Zhao K."/>
            <person name="Won S.Y."/>
            <person name="Oh T.-J."/>
            <person name="Yu Y."/>
            <person name="Kim N.-H."/>
            <person name="Lee O.R."/>
            <person name="Lee T.-H."/>
            <person name="Bashyal P."/>
            <person name="Kim T.-S."/>
            <person name="Lee W.-H."/>
            <person name="Kawkins C."/>
            <person name="Kim C.-K."/>
            <person name="Kim J.S."/>
            <person name="Ahn B.O."/>
            <person name="Rhee S.Y."/>
            <person name="Sohng J.K."/>
        </authorList>
    </citation>
    <scope>NUCLEOTIDE SEQUENCE</scope>
    <source>
        <tissue evidence="1">Leaf</tissue>
    </source>
</reference>
<comment type="caution">
    <text evidence="1">The sequence shown here is derived from an EMBL/GenBank/DDBJ whole genome shotgun (WGS) entry which is preliminary data.</text>
</comment>
<evidence type="ECO:0000313" key="1">
    <source>
        <dbReference type="EMBL" id="KAF7803043.1"/>
    </source>
</evidence>
<dbReference type="EMBL" id="JAAIUW010000013">
    <property type="protein sequence ID" value="KAF7803043.1"/>
    <property type="molecule type" value="Genomic_DNA"/>
</dbReference>
<proteinExistence type="predicted"/>
<evidence type="ECO:0000313" key="2">
    <source>
        <dbReference type="Proteomes" id="UP000634136"/>
    </source>
</evidence>
<keyword evidence="2" id="KW-1185">Reference proteome</keyword>
<sequence>MSGIRRVERGSTKTLNRGLLETVQGGSFCVCITILSQCRSTTSKWQSQTALLASFRIDSPDNDVV</sequence>